<accession>A0A7J8C2G1</accession>
<organism evidence="1 2">
    <name type="scientific">Rousettus aegyptiacus</name>
    <name type="common">Egyptian fruit bat</name>
    <name type="synonym">Pteropus aegyptiacus</name>
    <dbReference type="NCBI Taxonomy" id="9407"/>
    <lineage>
        <taxon>Eukaryota</taxon>
        <taxon>Metazoa</taxon>
        <taxon>Chordata</taxon>
        <taxon>Craniata</taxon>
        <taxon>Vertebrata</taxon>
        <taxon>Euteleostomi</taxon>
        <taxon>Mammalia</taxon>
        <taxon>Eutheria</taxon>
        <taxon>Laurasiatheria</taxon>
        <taxon>Chiroptera</taxon>
        <taxon>Yinpterochiroptera</taxon>
        <taxon>Pteropodoidea</taxon>
        <taxon>Pteropodidae</taxon>
        <taxon>Rousettinae</taxon>
        <taxon>Rousettus</taxon>
    </lineage>
</organism>
<protein>
    <submittedName>
        <fullName evidence="1">Uncharacterized protein</fullName>
    </submittedName>
</protein>
<comment type="caution">
    <text evidence="1">The sequence shown here is derived from an EMBL/GenBank/DDBJ whole genome shotgun (WGS) entry which is preliminary data.</text>
</comment>
<dbReference type="AlphaFoldDB" id="A0A7J8C2G1"/>
<dbReference type="Proteomes" id="UP000593571">
    <property type="component" value="Unassembled WGS sequence"/>
</dbReference>
<sequence>MYQTTLKLVQRLKGKNRVTMCNHKLRDTCTHTQEDKKLNMEGMNNNGNNYRLYSNLSDHQLKINCYKHSLVYMKHIVTINQKFTRYIQEIKKKESKHNPTVSHQHTGEASKRIRNNYKNNQKTISGNNHISINIYFKRK</sequence>
<evidence type="ECO:0000313" key="2">
    <source>
        <dbReference type="Proteomes" id="UP000593571"/>
    </source>
</evidence>
<gene>
    <name evidence="1" type="ORF">HJG63_009358</name>
</gene>
<reference evidence="1 2" key="1">
    <citation type="journal article" date="2020" name="Nature">
        <title>Six reference-quality genomes reveal evolution of bat adaptations.</title>
        <authorList>
            <person name="Jebb D."/>
            <person name="Huang Z."/>
            <person name="Pippel M."/>
            <person name="Hughes G.M."/>
            <person name="Lavrichenko K."/>
            <person name="Devanna P."/>
            <person name="Winkler S."/>
            <person name="Jermiin L.S."/>
            <person name="Skirmuntt E.C."/>
            <person name="Katzourakis A."/>
            <person name="Burkitt-Gray L."/>
            <person name="Ray D.A."/>
            <person name="Sullivan K.A.M."/>
            <person name="Roscito J.G."/>
            <person name="Kirilenko B.M."/>
            <person name="Davalos L.M."/>
            <person name="Corthals A.P."/>
            <person name="Power M.L."/>
            <person name="Jones G."/>
            <person name="Ransome R.D."/>
            <person name="Dechmann D.K.N."/>
            <person name="Locatelli A.G."/>
            <person name="Puechmaille S.J."/>
            <person name="Fedrigo O."/>
            <person name="Jarvis E.D."/>
            <person name="Hiller M."/>
            <person name="Vernes S.C."/>
            <person name="Myers E.W."/>
            <person name="Teeling E.C."/>
        </authorList>
    </citation>
    <scope>NUCLEOTIDE SEQUENCE [LARGE SCALE GENOMIC DNA]</scope>
    <source>
        <strain evidence="1">MRouAeg1</strain>
        <tissue evidence="1">Muscle</tissue>
    </source>
</reference>
<name>A0A7J8C2G1_ROUAE</name>
<keyword evidence="2" id="KW-1185">Reference proteome</keyword>
<evidence type="ECO:0000313" key="1">
    <source>
        <dbReference type="EMBL" id="KAF6405038.1"/>
    </source>
</evidence>
<proteinExistence type="predicted"/>
<dbReference type="EMBL" id="JACASE010000015">
    <property type="protein sequence ID" value="KAF6405038.1"/>
    <property type="molecule type" value="Genomic_DNA"/>
</dbReference>